<dbReference type="GO" id="GO:0005874">
    <property type="term" value="C:microtubule"/>
    <property type="evidence" value="ECO:0007669"/>
    <property type="project" value="UniProtKB-KW"/>
</dbReference>
<dbReference type="InterPro" id="IPR007259">
    <property type="entry name" value="GCP"/>
</dbReference>
<dbReference type="STRING" id="13249.T1HB65"/>
<dbReference type="GO" id="GO:0043015">
    <property type="term" value="F:gamma-tubulin binding"/>
    <property type="evidence" value="ECO:0007669"/>
    <property type="project" value="InterPro"/>
</dbReference>
<feature type="domain" description="Gamma tubulin complex component protein N-terminal" evidence="7">
    <location>
        <begin position="99"/>
        <end position="381"/>
    </location>
</feature>
<evidence type="ECO:0000313" key="9">
    <source>
        <dbReference type="Proteomes" id="UP000015103"/>
    </source>
</evidence>
<dbReference type="Proteomes" id="UP000015103">
    <property type="component" value="Unassembled WGS sequence"/>
</dbReference>
<reference evidence="8" key="1">
    <citation type="submission" date="2015-05" db="UniProtKB">
        <authorList>
            <consortium name="EnsemblMetazoa"/>
        </authorList>
    </citation>
    <scope>IDENTIFICATION</scope>
</reference>
<sequence length="668" mass="77002">MLQMSMEECDSAQIGERGDEIVHQLVGTIYDGFDQEWKLLENFAENMTSVYRRRIEDTHEDPRWTLVRPRTSWDFIDFGNIDPVPPLFDQDVDKENQIIDDLLNCFLGFHGRYINAESLENPNGDRIFKICDTVTGICRSMAMRLLPLASYYSKIVRFAQKGLELSTGRVNQALSGYLEEKILKFSEMIVLLEERHSKYPLDLNQLYFCLQGTTASMKVLHDVVCAVQDLRGGATLTALHNFCNTCIIDSHSKKLAVDATLAASEPYFQSISMWIYKGILFDPFDEFMVTQKVSVKGPTNWDSMFNIRVSEVPIFLVDCQTYIYKAGKYLDAVRRSLDDMEKMPLLSEEPLAYDVADENYVDIIKRAHCFASVTLLDLMLNRFNLFERIKTTKSFLCLEGGDLFHNIIDNCGEELDRPAHEVCVSYLPLLVSSSVETSSLGGLKFADQMVLYLEKETLRWQVYNLHPYGGNDEECLEEQTGLEALTFKMEAKWPVSLVIHQMSIKCYQMLFRHLFYLKRIHFKLVRTRQNKFLSIRQQYLRHIMTVFLQYCISYMTIGTIEVHWLDFQLAFNEAGSVEEVRQAHDNMLYKCLQGCMLASPKLFHKLRNVLEICSNFADDLCLKQENPFITAVSRLINAALLEGPSAGLENFTKEIAPIFQYEPRIALT</sequence>
<keyword evidence="3 5" id="KW-0493">Microtubule</keyword>
<evidence type="ECO:0000256" key="1">
    <source>
        <dbReference type="ARBA" id="ARBA00010337"/>
    </source>
</evidence>
<dbReference type="InterPro" id="IPR041470">
    <property type="entry name" value="GCP_N"/>
</dbReference>
<dbReference type="GO" id="GO:0051321">
    <property type="term" value="P:meiotic cell cycle"/>
    <property type="evidence" value="ECO:0007669"/>
    <property type="project" value="TreeGrafter"/>
</dbReference>
<dbReference type="AlphaFoldDB" id="T1HB65"/>
<evidence type="ECO:0000313" key="8">
    <source>
        <dbReference type="EnsemblMetazoa" id="RPRC001272-PA"/>
    </source>
</evidence>
<dbReference type="PANTHER" id="PTHR19302">
    <property type="entry name" value="GAMMA TUBULIN COMPLEX PROTEIN"/>
    <property type="match status" value="1"/>
</dbReference>
<protein>
    <recommendedName>
        <fullName evidence="5">Gamma-tubulin complex component</fullName>
    </recommendedName>
</protein>
<evidence type="ECO:0000256" key="5">
    <source>
        <dbReference type="RuleBase" id="RU363050"/>
    </source>
</evidence>
<accession>T1HB65</accession>
<evidence type="ECO:0000256" key="3">
    <source>
        <dbReference type="ARBA" id="ARBA00022701"/>
    </source>
</evidence>
<dbReference type="EMBL" id="ACPB03014697">
    <property type="status" value="NOT_ANNOTATED_CDS"/>
    <property type="molecule type" value="Genomic_DNA"/>
</dbReference>
<dbReference type="GO" id="GO:0000278">
    <property type="term" value="P:mitotic cell cycle"/>
    <property type="evidence" value="ECO:0007669"/>
    <property type="project" value="TreeGrafter"/>
</dbReference>
<dbReference type="eggNOG" id="KOG2001">
    <property type="taxonomic scope" value="Eukaryota"/>
</dbReference>
<dbReference type="GO" id="GO:0007020">
    <property type="term" value="P:microtubule nucleation"/>
    <property type="evidence" value="ECO:0007669"/>
    <property type="project" value="InterPro"/>
</dbReference>
<dbReference type="GO" id="GO:0000930">
    <property type="term" value="C:gamma-tubulin complex"/>
    <property type="evidence" value="ECO:0007669"/>
    <property type="project" value="TreeGrafter"/>
</dbReference>
<keyword evidence="4 5" id="KW-0206">Cytoskeleton</keyword>
<dbReference type="HOGENOM" id="CLU_388963_0_0_1"/>
<evidence type="ECO:0000259" key="7">
    <source>
        <dbReference type="Pfam" id="PF17681"/>
    </source>
</evidence>
<dbReference type="Pfam" id="PF17681">
    <property type="entry name" value="GCP_N_terminal"/>
    <property type="match status" value="1"/>
</dbReference>
<name>T1HB65_RHOPR</name>
<dbReference type="InterPro" id="IPR042241">
    <property type="entry name" value="GCP_C_sf"/>
</dbReference>
<dbReference type="EnsemblMetazoa" id="RPRC001272-RA">
    <property type="protein sequence ID" value="RPRC001272-PA"/>
    <property type="gene ID" value="RPRC001272"/>
</dbReference>
<keyword evidence="9" id="KW-1185">Reference proteome</keyword>
<comment type="subcellular location">
    <subcellularLocation>
        <location evidence="5">Cytoplasm</location>
        <location evidence="5">Cytoskeleton</location>
        <location evidence="5">Microtubule organizing center</location>
    </subcellularLocation>
</comment>
<feature type="domain" description="Gamma tubulin complex component C-terminal" evidence="6">
    <location>
        <begin position="385"/>
        <end position="622"/>
    </location>
</feature>
<dbReference type="InParanoid" id="T1HB65"/>
<dbReference type="Pfam" id="PF04130">
    <property type="entry name" value="GCP_C_terminal"/>
    <property type="match status" value="1"/>
</dbReference>
<dbReference type="InterPro" id="IPR040457">
    <property type="entry name" value="GCP_C"/>
</dbReference>
<dbReference type="Gene3D" id="1.20.120.1900">
    <property type="entry name" value="Gamma-tubulin complex, C-terminal domain"/>
    <property type="match status" value="1"/>
</dbReference>
<dbReference type="GO" id="GO:0000922">
    <property type="term" value="C:spindle pole"/>
    <property type="evidence" value="ECO:0007669"/>
    <property type="project" value="InterPro"/>
</dbReference>
<evidence type="ECO:0000259" key="6">
    <source>
        <dbReference type="Pfam" id="PF04130"/>
    </source>
</evidence>
<comment type="similarity">
    <text evidence="1 5">Belongs to the TUBGCP family.</text>
</comment>
<evidence type="ECO:0000256" key="4">
    <source>
        <dbReference type="ARBA" id="ARBA00023212"/>
    </source>
</evidence>
<dbReference type="PANTHER" id="PTHR19302:SF13">
    <property type="entry name" value="GAMMA-TUBULIN COMPLEX COMPONENT 2"/>
    <property type="match status" value="1"/>
</dbReference>
<dbReference type="GO" id="GO:0031122">
    <property type="term" value="P:cytoplasmic microtubule organization"/>
    <property type="evidence" value="ECO:0007669"/>
    <property type="project" value="TreeGrafter"/>
</dbReference>
<keyword evidence="2 5" id="KW-0963">Cytoplasm</keyword>
<proteinExistence type="inferred from homology"/>
<evidence type="ECO:0000256" key="2">
    <source>
        <dbReference type="ARBA" id="ARBA00022490"/>
    </source>
</evidence>
<dbReference type="OMA" id="MKIVQLW"/>
<dbReference type="GO" id="GO:0051011">
    <property type="term" value="F:microtubule minus-end binding"/>
    <property type="evidence" value="ECO:0007669"/>
    <property type="project" value="TreeGrafter"/>
</dbReference>
<organism evidence="8 9">
    <name type="scientific">Rhodnius prolixus</name>
    <name type="common">Triatomid bug</name>
    <dbReference type="NCBI Taxonomy" id="13249"/>
    <lineage>
        <taxon>Eukaryota</taxon>
        <taxon>Metazoa</taxon>
        <taxon>Ecdysozoa</taxon>
        <taxon>Arthropoda</taxon>
        <taxon>Hexapoda</taxon>
        <taxon>Insecta</taxon>
        <taxon>Pterygota</taxon>
        <taxon>Neoptera</taxon>
        <taxon>Paraneoptera</taxon>
        <taxon>Hemiptera</taxon>
        <taxon>Heteroptera</taxon>
        <taxon>Panheteroptera</taxon>
        <taxon>Cimicomorpha</taxon>
        <taxon>Reduviidae</taxon>
        <taxon>Triatominae</taxon>
        <taxon>Rhodnius</taxon>
    </lineage>
</organism>
<dbReference type="GO" id="GO:0051225">
    <property type="term" value="P:spindle assembly"/>
    <property type="evidence" value="ECO:0007669"/>
    <property type="project" value="TreeGrafter"/>
</dbReference>
<dbReference type="VEuPathDB" id="VectorBase:RPRC001272"/>